<feature type="transmembrane region" description="Helical" evidence="6">
    <location>
        <begin position="346"/>
        <end position="379"/>
    </location>
</feature>
<feature type="transmembrane region" description="Helical" evidence="6">
    <location>
        <begin position="104"/>
        <end position="122"/>
    </location>
</feature>
<keyword evidence="2" id="KW-0813">Transport</keyword>
<keyword evidence="5 6" id="KW-0472">Membrane</keyword>
<evidence type="ECO:0000313" key="8">
    <source>
        <dbReference type="EMBL" id="MBO7743946.1"/>
    </source>
</evidence>
<name>A0ABS3W6K7_9BACL</name>
<dbReference type="PRINTS" id="PR01035">
    <property type="entry name" value="TCRTETA"/>
</dbReference>
<evidence type="ECO:0000256" key="4">
    <source>
        <dbReference type="ARBA" id="ARBA00022989"/>
    </source>
</evidence>
<comment type="subcellular location">
    <subcellularLocation>
        <location evidence="1">Cell membrane</location>
        <topology evidence="1">Multi-pass membrane protein</topology>
    </subcellularLocation>
</comment>
<accession>A0ABS3W6K7</accession>
<evidence type="ECO:0000256" key="1">
    <source>
        <dbReference type="ARBA" id="ARBA00004651"/>
    </source>
</evidence>
<feature type="domain" description="Major facilitator superfamily (MFS) profile" evidence="7">
    <location>
        <begin position="6"/>
        <end position="386"/>
    </location>
</feature>
<dbReference type="RefSeq" id="WP_208846939.1">
    <property type="nucleotide sequence ID" value="NZ_JAGGDJ010000003.1"/>
</dbReference>
<dbReference type="PANTHER" id="PTHR23504:SF15">
    <property type="entry name" value="MAJOR FACILITATOR SUPERFAMILY (MFS) PROFILE DOMAIN-CONTAINING PROTEIN"/>
    <property type="match status" value="1"/>
</dbReference>
<feature type="transmembrane region" description="Helical" evidence="6">
    <location>
        <begin position="211"/>
        <end position="233"/>
    </location>
</feature>
<evidence type="ECO:0000256" key="6">
    <source>
        <dbReference type="SAM" id="Phobius"/>
    </source>
</evidence>
<feature type="transmembrane region" description="Helical" evidence="6">
    <location>
        <begin position="7"/>
        <end position="28"/>
    </location>
</feature>
<dbReference type="InterPro" id="IPR011701">
    <property type="entry name" value="MFS"/>
</dbReference>
<evidence type="ECO:0000256" key="2">
    <source>
        <dbReference type="ARBA" id="ARBA00022448"/>
    </source>
</evidence>
<evidence type="ECO:0000313" key="9">
    <source>
        <dbReference type="Proteomes" id="UP000670947"/>
    </source>
</evidence>
<dbReference type="Pfam" id="PF07690">
    <property type="entry name" value="MFS_1"/>
    <property type="match status" value="1"/>
</dbReference>
<feature type="transmembrane region" description="Helical" evidence="6">
    <location>
        <begin position="164"/>
        <end position="182"/>
    </location>
</feature>
<feature type="transmembrane region" description="Helical" evidence="6">
    <location>
        <begin position="48"/>
        <end position="65"/>
    </location>
</feature>
<feature type="transmembrane region" description="Helical" evidence="6">
    <location>
        <begin position="134"/>
        <end position="158"/>
    </location>
</feature>
<keyword evidence="4 6" id="KW-1133">Transmembrane helix</keyword>
<keyword evidence="3 6" id="KW-0812">Transmembrane</keyword>
<feature type="transmembrane region" description="Helical" evidence="6">
    <location>
        <begin position="245"/>
        <end position="264"/>
    </location>
</feature>
<feature type="transmembrane region" description="Helical" evidence="6">
    <location>
        <begin position="276"/>
        <end position="306"/>
    </location>
</feature>
<evidence type="ECO:0000259" key="7">
    <source>
        <dbReference type="PROSITE" id="PS50850"/>
    </source>
</evidence>
<evidence type="ECO:0000256" key="3">
    <source>
        <dbReference type="ARBA" id="ARBA00022692"/>
    </source>
</evidence>
<gene>
    <name evidence="8" type="ORF">I8J29_07070</name>
</gene>
<proteinExistence type="predicted"/>
<dbReference type="Gene3D" id="1.20.1250.20">
    <property type="entry name" value="MFS general substrate transporter like domains"/>
    <property type="match status" value="1"/>
</dbReference>
<reference evidence="8 9" key="1">
    <citation type="submission" date="2021-03" db="EMBL/GenBank/DDBJ databases">
        <title>Paenibacillus artemisicola MWE-103 whole genome sequence.</title>
        <authorList>
            <person name="Ham Y.J."/>
        </authorList>
    </citation>
    <scope>NUCLEOTIDE SEQUENCE [LARGE SCALE GENOMIC DNA]</scope>
    <source>
        <strain evidence="8 9">MWE-103</strain>
    </source>
</reference>
<dbReference type="PANTHER" id="PTHR23504">
    <property type="entry name" value="MAJOR FACILITATOR SUPERFAMILY DOMAIN-CONTAINING PROTEIN 10"/>
    <property type="match status" value="1"/>
</dbReference>
<keyword evidence="9" id="KW-1185">Reference proteome</keyword>
<comment type="caution">
    <text evidence="8">The sequence shown here is derived from an EMBL/GenBank/DDBJ whole genome shotgun (WGS) entry which is preliminary data.</text>
</comment>
<dbReference type="EMBL" id="JAGGDJ010000003">
    <property type="protein sequence ID" value="MBO7743946.1"/>
    <property type="molecule type" value="Genomic_DNA"/>
</dbReference>
<dbReference type="SUPFAM" id="SSF103473">
    <property type="entry name" value="MFS general substrate transporter"/>
    <property type="match status" value="1"/>
</dbReference>
<dbReference type="InterPro" id="IPR001958">
    <property type="entry name" value="Tet-R_TetA/multi-R_MdtG-like"/>
</dbReference>
<dbReference type="Proteomes" id="UP000670947">
    <property type="component" value="Unassembled WGS sequence"/>
</dbReference>
<protein>
    <submittedName>
        <fullName evidence="8">MFS transporter</fullName>
    </submittedName>
</protein>
<sequence length="398" mass="42038">MNRDKRLGVVMVMLVTTFIGFGIIIPVLPELIKEASPGYVDFHTGMMLSFYSLVAFLVSPFWGGLSDRVGRRPVILTGVLGFAASFLLFGIADGSLPIMYASRLLGGLFSGAVTSVIVAYVADITPPDQRTKGMGLVGMSIGLGFTIGPGFGGLLSLVSQNTPFFAAAALALVTFFVAVTKLPESLAPEARQAGNERKPSRWSAFTGSLKYLYVLALFVSLSLAGLEATLQLFGYQRFDVTPLQVGFMFLICGLVGALVQGGVVRRRIRKGQEPMYIAAGLVVSAAGFLLLVTAHSLLAATIYLAIFGIGNALIRPCVTSLITQKTTVGQGVASGLSSSMDSLGRIIGPLVGAALFHAHIALPYVAGGILSLLALTFLFRFRALDRKRETTEPSSASA</sequence>
<dbReference type="InterPro" id="IPR036259">
    <property type="entry name" value="MFS_trans_sf"/>
</dbReference>
<dbReference type="PROSITE" id="PS50850">
    <property type="entry name" value="MFS"/>
    <property type="match status" value="1"/>
</dbReference>
<evidence type="ECO:0000256" key="5">
    <source>
        <dbReference type="ARBA" id="ARBA00023136"/>
    </source>
</evidence>
<dbReference type="InterPro" id="IPR020846">
    <property type="entry name" value="MFS_dom"/>
</dbReference>
<organism evidence="8 9">
    <name type="scientific">Paenibacillus artemisiicola</name>
    <dbReference type="NCBI Taxonomy" id="1172618"/>
    <lineage>
        <taxon>Bacteria</taxon>
        <taxon>Bacillati</taxon>
        <taxon>Bacillota</taxon>
        <taxon>Bacilli</taxon>
        <taxon>Bacillales</taxon>
        <taxon>Paenibacillaceae</taxon>
        <taxon>Paenibacillus</taxon>
    </lineage>
</organism>
<feature type="transmembrane region" description="Helical" evidence="6">
    <location>
        <begin position="74"/>
        <end position="92"/>
    </location>
</feature>